<reference evidence="3" key="2">
    <citation type="submission" date="2020-10" db="UniProtKB">
        <authorList>
            <consortium name="WormBaseParasite"/>
        </authorList>
    </citation>
    <scope>IDENTIFICATION</scope>
</reference>
<dbReference type="WBParaSite" id="Pan_g11829.t1">
    <property type="protein sequence ID" value="Pan_g11829.t1"/>
    <property type="gene ID" value="Pan_g11829"/>
</dbReference>
<feature type="transmembrane region" description="Helical" evidence="1">
    <location>
        <begin position="6"/>
        <end position="24"/>
    </location>
</feature>
<evidence type="ECO:0000313" key="2">
    <source>
        <dbReference type="Proteomes" id="UP000492821"/>
    </source>
</evidence>
<dbReference type="Proteomes" id="UP000492821">
    <property type="component" value="Unassembled WGS sequence"/>
</dbReference>
<proteinExistence type="predicted"/>
<reference evidence="2" key="1">
    <citation type="journal article" date="2013" name="Genetics">
        <title>The draft genome and transcriptome of Panagrellus redivivus are shaped by the harsh demands of a free-living lifestyle.</title>
        <authorList>
            <person name="Srinivasan J."/>
            <person name="Dillman A.R."/>
            <person name="Macchietto M.G."/>
            <person name="Heikkinen L."/>
            <person name="Lakso M."/>
            <person name="Fracchia K.M."/>
            <person name="Antoshechkin I."/>
            <person name="Mortazavi A."/>
            <person name="Wong G."/>
            <person name="Sternberg P.W."/>
        </authorList>
    </citation>
    <scope>NUCLEOTIDE SEQUENCE [LARGE SCALE GENOMIC DNA]</scope>
    <source>
        <strain evidence="2">MT8872</strain>
    </source>
</reference>
<keyword evidence="2" id="KW-1185">Reference proteome</keyword>
<dbReference type="AlphaFoldDB" id="A0A7E4USD0"/>
<evidence type="ECO:0000313" key="3">
    <source>
        <dbReference type="WBParaSite" id="Pan_g11829.t1"/>
    </source>
</evidence>
<organism evidence="2 3">
    <name type="scientific">Panagrellus redivivus</name>
    <name type="common">Microworm</name>
    <dbReference type="NCBI Taxonomy" id="6233"/>
    <lineage>
        <taxon>Eukaryota</taxon>
        <taxon>Metazoa</taxon>
        <taxon>Ecdysozoa</taxon>
        <taxon>Nematoda</taxon>
        <taxon>Chromadorea</taxon>
        <taxon>Rhabditida</taxon>
        <taxon>Tylenchina</taxon>
        <taxon>Panagrolaimomorpha</taxon>
        <taxon>Panagrolaimoidea</taxon>
        <taxon>Panagrolaimidae</taxon>
        <taxon>Panagrellus</taxon>
    </lineage>
</organism>
<sequence>MHQYGYQLIALILLNVLIPQLRWLRWLKAKKIPSKRNTFQTSLSAPPLEVPLAEDVLQEADHWHCASRDPRHSAPTLPQGYPSQFVLSNGQPRAATDTRISSIDCDEAGRLEVQQGGRLAVAEPQAMFFVNPTVHPTLDSRDAVPTVVAPASPPWAAPPPHRAWQGANLQPPTVVAKRMNQNSASLN</sequence>
<name>A0A7E4USD0_PANRE</name>
<keyword evidence="1" id="KW-0812">Transmembrane</keyword>
<keyword evidence="1" id="KW-0472">Membrane</keyword>
<keyword evidence="1" id="KW-1133">Transmembrane helix</keyword>
<evidence type="ECO:0000256" key="1">
    <source>
        <dbReference type="SAM" id="Phobius"/>
    </source>
</evidence>
<protein>
    <submittedName>
        <fullName evidence="3">Transmembrane protein</fullName>
    </submittedName>
</protein>
<accession>A0A7E4USD0</accession>